<organism evidence="10 11">
    <name type="scientific">Lacrimispora xylanisolvens</name>
    <dbReference type="NCBI Taxonomy" id="384636"/>
    <lineage>
        <taxon>Bacteria</taxon>
        <taxon>Bacillati</taxon>
        <taxon>Bacillota</taxon>
        <taxon>Clostridia</taxon>
        <taxon>Lachnospirales</taxon>
        <taxon>Lachnospiraceae</taxon>
        <taxon>Lacrimispora</taxon>
    </lineage>
</organism>
<dbReference type="SUPFAM" id="SSF89550">
    <property type="entry name" value="PHP domain-like"/>
    <property type="match status" value="1"/>
</dbReference>
<dbReference type="InterPro" id="IPR010140">
    <property type="entry name" value="Histidinol_P_phosphatase_HisJ"/>
</dbReference>
<dbReference type="Gene3D" id="3.20.20.140">
    <property type="entry name" value="Metal-dependent hydrolases"/>
    <property type="match status" value="1"/>
</dbReference>
<dbReference type="SMART" id="SM00481">
    <property type="entry name" value="POLIIIAc"/>
    <property type="match status" value="1"/>
</dbReference>
<dbReference type="GO" id="GO:0004401">
    <property type="term" value="F:histidinol-phosphatase activity"/>
    <property type="evidence" value="ECO:0007669"/>
    <property type="project" value="UniProtKB-UniRule"/>
</dbReference>
<proteinExistence type="inferred from homology"/>
<dbReference type="GO" id="GO:0005737">
    <property type="term" value="C:cytoplasm"/>
    <property type="evidence" value="ECO:0007669"/>
    <property type="project" value="TreeGrafter"/>
</dbReference>
<evidence type="ECO:0000313" key="10">
    <source>
        <dbReference type="EMBL" id="PPK81663.1"/>
    </source>
</evidence>
<keyword evidence="11" id="KW-1185">Reference proteome</keyword>
<dbReference type="RefSeq" id="WP_104436742.1">
    <property type="nucleotide sequence ID" value="NZ_PTJA01000004.1"/>
</dbReference>
<dbReference type="NCBIfam" id="TIGR01856">
    <property type="entry name" value="hisJ_fam"/>
    <property type="match status" value="1"/>
</dbReference>
<evidence type="ECO:0000256" key="5">
    <source>
        <dbReference type="ARBA" id="ARBA00022801"/>
    </source>
</evidence>
<gene>
    <name evidence="10" type="ORF">BXY41_104466</name>
</gene>
<dbReference type="PANTHER" id="PTHR21039">
    <property type="entry name" value="HISTIDINOL PHOSPHATASE-RELATED"/>
    <property type="match status" value="1"/>
</dbReference>
<dbReference type="InterPro" id="IPR004013">
    <property type="entry name" value="PHP_dom"/>
</dbReference>
<dbReference type="EC" id="3.1.3.15" evidence="3 8"/>
<evidence type="ECO:0000256" key="4">
    <source>
        <dbReference type="ARBA" id="ARBA00022605"/>
    </source>
</evidence>
<name>A0A2S6HUZ1_9FIRM</name>
<dbReference type="Pfam" id="PF02811">
    <property type="entry name" value="PHP"/>
    <property type="match status" value="1"/>
</dbReference>
<evidence type="ECO:0000256" key="2">
    <source>
        <dbReference type="ARBA" id="ARBA00009152"/>
    </source>
</evidence>
<dbReference type="EMBL" id="PTJA01000004">
    <property type="protein sequence ID" value="PPK81663.1"/>
    <property type="molecule type" value="Genomic_DNA"/>
</dbReference>
<dbReference type="InterPro" id="IPR003141">
    <property type="entry name" value="Pol/His_phosphatase_N"/>
</dbReference>
<protein>
    <recommendedName>
        <fullName evidence="3 8">Histidinol-phosphatase</fullName>
        <shortName evidence="8">HolPase</shortName>
        <ecNumber evidence="3 8">3.1.3.15</ecNumber>
    </recommendedName>
</protein>
<dbReference type="InterPro" id="IPR016195">
    <property type="entry name" value="Pol/histidinol_Pase-like"/>
</dbReference>
<comment type="catalytic activity">
    <reaction evidence="7 8">
        <text>L-histidinol phosphate + H2O = L-histidinol + phosphate</text>
        <dbReference type="Rhea" id="RHEA:14465"/>
        <dbReference type="ChEBI" id="CHEBI:15377"/>
        <dbReference type="ChEBI" id="CHEBI:43474"/>
        <dbReference type="ChEBI" id="CHEBI:57699"/>
        <dbReference type="ChEBI" id="CHEBI:57980"/>
        <dbReference type="EC" id="3.1.3.15"/>
    </reaction>
</comment>
<keyword evidence="5 8" id="KW-0378">Hydrolase</keyword>
<sequence>MLPDYHFHTEFSGDSTTPVRSQIERAIALHMDSLCVTDHHDYDVDSPIDFTLDPEIYFNTMCQLREEYKERIDLRIGIELGLQPHLKQYYDQLLKRYDFDYVIGSTHFINRKDAAYPEFFEGRTEEEAYLQYFEATLDNVKLKDAYDAAGHIDYIVRYGPNKAAYYNYHAYQDIIDEILKTVIEMGKGIELNTAGYRKGIGQSNPSGDIIKRYRELGGEIITVGSDAHIPEDLGADFQTARELLKRCGFSYYTEFSRRKPEFKPL</sequence>
<evidence type="ECO:0000256" key="1">
    <source>
        <dbReference type="ARBA" id="ARBA00004970"/>
    </source>
</evidence>
<evidence type="ECO:0000256" key="7">
    <source>
        <dbReference type="ARBA" id="ARBA00049158"/>
    </source>
</evidence>
<dbReference type="AlphaFoldDB" id="A0A2S6HUZ1"/>
<dbReference type="GO" id="GO:0000105">
    <property type="term" value="P:L-histidine biosynthetic process"/>
    <property type="evidence" value="ECO:0007669"/>
    <property type="project" value="UniProtKB-UniRule"/>
</dbReference>
<reference evidence="10 11" key="1">
    <citation type="submission" date="2018-02" db="EMBL/GenBank/DDBJ databases">
        <title>Genomic Encyclopedia of Archaeal and Bacterial Type Strains, Phase II (KMG-II): from individual species to whole genera.</title>
        <authorList>
            <person name="Goeker M."/>
        </authorList>
    </citation>
    <scope>NUCLEOTIDE SEQUENCE [LARGE SCALE GENOMIC DNA]</scope>
    <source>
        <strain evidence="10 11">DSM 3808</strain>
    </source>
</reference>
<evidence type="ECO:0000256" key="8">
    <source>
        <dbReference type="RuleBase" id="RU366003"/>
    </source>
</evidence>
<evidence type="ECO:0000313" key="11">
    <source>
        <dbReference type="Proteomes" id="UP000237749"/>
    </source>
</evidence>
<feature type="domain" description="Polymerase/histidinol phosphatase N-terminal" evidence="9">
    <location>
        <begin position="3"/>
        <end position="84"/>
    </location>
</feature>
<evidence type="ECO:0000259" key="9">
    <source>
        <dbReference type="SMART" id="SM00481"/>
    </source>
</evidence>
<keyword evidence="6 8" id="KW-0368">Histidine biosynthesis</keyword>
<dbReference type="Proteomes" id="UP000237749">
    <property type="component" value="Unassembled WGS sequence"/>
</dbReference>
<accession>A0A2S6HUZ1</accession>
<dbReference type="UniPathway" id="UPA00031">
    <property type="reaction ID" value="UER00013"/>
</dbReference>
<comment type="similarity">
    <text evidence="2 8">Belongs to the PHP hydrolase family. HisK subfamily.</text>
</comment>
<comment type="caution">
    <text evidence="10">The sequence shown here is derived from an EMBL/GenBank/DDBJ whole genome shotgun (WGS) entry which is preliminary data.</text>
</comment>
<comment type="pathway">
    <text evidence="1 8">Amino-acid biosynthesis; L-histidine biosynthesis; L-histidine from 5-phospho-alpha-D-ribose 1-diphosphate: step 8/9.</text>
</comment>
<dbReference type="PANTHER" id="PTHR21039:SF0">
    <property type="entry name" value="HISTIDINOL-PHOSPHATASE"/>
    <property type="match status" value="1"/>
</dbReference>
<keyword evidence="4 8" id="KW-0028">Amino-acid biosynthesis</keyword>
<dbReference type="OrthoDB" id="9775255at2"/>
<evidence type="ECO:0000256" key="6">
    <source>
        <dbReference type="ARBA" id="ARBA00023102"/>
    </source>
</evidence>
<evidence type="ECO:0000256" key="3">
    <source>
        <dbReference type="ARBA" id="ARBA00013085"/>
    </source>
</evidence>